<dbReference type="AlphaFoldDB" id="A0A1G6TLY6"/>
<feature type="transmembrane region" description="Helical" evidence="7">
    <location>
        <begin position="162"/>
        <end position="182"/>
    </location>
</feature>
<evidence type="ECO:0000313" key="11">
    <source>
        <dbReference type="Proteomes" id="UP000198949"/>
    </source>
</evidence>
<keyword evidence="11" id="KW-1185">Reference proteome</keyword>
<dbReference type="RefSeq" id="WP_091030335.1">
    <property type="nucleotide sequence ID" value="NZ_FNAD01000003.1"/>
</dbReference>
<keyword evidence="4 7" id="KW-0812">Transmembrane</keyword>
<dbReference type="OrthoDB" id="5458199at2"/>
<protein>
    <submittedName>
        <fullName evidence="10">ABC-type nitrate/sulfonate/bicarbonate transport system, permease component</fullName>
    </submittedName>
</protein>
<organism evidence="10 11">
    <name type="scientific">Glycomyces harbinensis</name>
    <dbReference type="NCBI Taxonomy" id="58114"/>
    <lineage>
        <taxon>Bacteria</taxon>
        <taxon>Bacillati</taxon>
        <taxon>Actinomycetota</taxon>
        <taxon>Actinomycetes</taxon>
        <taxon>Glycomycetales</taxon>
        <taxon>Glycomycetaceae</taxon>
        <taxon>Glycomyces</taxon>
    </lineage>
</organism>
<dbReference type="GO" id="GO:0055085">
    <property type="term" value="P:transmembrane transport"/>
    <property type="evidence" value="ECO:0007669"/>
    <property type="project" value="InterPro"/>
</dbReference>
<feature type="compositionally biased region" description="Basic residues" evidence="8">
    <location>
        <begin position="26"/>
        <end position="36"/>
    </location>
</feature>
<feature type="transmembrane region" description="Helical" evidence="7">
    <location>
        <begin position="103"/>
        <end position="126"/>
    </location>
</feature>
<comment type="similarity">
    <text evidence="7">Belongs to the binding-protein-dependent transport system permease family.</text>
</comment>
<evidence type="ECO:0000256" key="5">
    <source>
        <dbReference type="ARBA" id="ARBA00022989"/>
    </source>
</evidence>
<feature type="transmembrane region" description="Helical" evidence="7">
    <location>
        <begin position="213"/>
        <end position="239"/>
    </location>
</feature>
<dbReference type="GO" id="GO:0010438">
    <property type="term" value="P:cellular response to sulfur starvation"/>
    <property type="evidence" value="ECO:0007669"/>
    <property type="project" value="TreeGrafter"/>
</dbReference>
<dbReference type="Pfam" id="PF00528">
    <property type="entry name" value="BPD_transp_1"/>
    <property type="match status" value="1"/>
</dbReference>
<dbReference type="PROSITE" id="PS50928">
    <property type="entry name" value="ABC_TM1"/>
    <property type="match status" value="1"/>
</dbReference>
<feature type="transmembrane region" description="Helical" evidence="7">
    <location>
        <begin position="138"/>
        <end position="156"/>
    </location>
</feature>
<feature type="region of interest" description="Disordered" evidence="8">
    <location>
        <begin position="1"/>
        <end position="44"/>
    </location>
</feature>
<dbReference type="EMBL" id="FNAD01000003">
    <property type="protein sequence ID" value="SDD29335.1"/>
    <property type="molecule type" value="Genomic_DNA"/>
</dbReference>
<feature type="transmembrane region" description="Helical" evidence="7">
    <location>
        <begin position="259"/>
        <end position="277"/>
    </location>
</feature>
<dbReference type="InterPro" id="IPR035906">
    <property type="entry name" value="MetI-like_sf"/>
</dbReference>
<dbReference type="Gene3D" id="1.10.3720.10">
    <property type="entry name" value="MetI-like"/>
    <property type="match status" value="1"/>
</dbReference>
<dbReference type="PANTHER" id="PTHR30151:SF25">
    <property type="entry name" value="TAURINE TRANSPORT SYSTEM PERMEASE PROTEIN TAUC"/>
    <property type="match status" value="1"/>
</dbReference>
<dbReference type="SUPFAM" id="SSF161098">
    <property type="entry name" value="MetI-like"/>
    <property type="match status" value="1"/>
</dbReference>
<dbReference type="InterPro" id="IPR000515">
    <property type="entry name" value="MetI-like"/>
</dbReference>
<feature type="compositionally biased region" description="Basic and acidic residues" evidence="8">
    <location>
        <begin position="15"/>
        <end position="25"/>
    </location>
</feature>
<evidence type="ECO:0000259" key="9">
    <source>
        <dbReference type="PROSITE" id="PS50928"/>
    </source>
</evidence>
<evidence type="ECO:0000256" key="8">
    <source>
        <dbReference type="SAM" id="MobiDB-lite"/>
    </source>
</evidence>
<keyword evidence="2 7" id="KW-0813">Transport</keyword>
<evidence type="ECO:0000256" key="4">
    <source>
        <dbReference type="ARBA" id="ARBA00022692"/>
    </source>
</evidence>
<evidence type="ECO:0000256" key="3">
    <source>
        <dbReference type="ARBA" id="ARBA00022475"/>
    </source>
</evidence>
<gene>
    <name evidence="10" type="ORF">SAMN05216270_10317</name>
</gene>
<evidence type="ECO:0000256" key="6">
    <source>
        <dbReference type="ARBA" id="ARBA00023136"/>
    </source>
</evidence>
<accession>A0A1G6TLY6</accession>
<comment type="subcellular location">
    <subcellularLocation>
        <location evidence="1 7">Cell membrane</location>
        <topology evidence="1 7">Multi-pass membrane protein</topology>
    </subcellularLocation>
</comment>
<evidence type="ECO:0000256" key="7">
    <source>
        <dbReference type="RuleBase" id="RU363032"/>
    </source>
</evidence>
<keyword evidence="6 7" id="KW-0472">Membrane</keyword>
<dbReference type="Proteomes" id="UP000198949">
    <property type="component" value="Unassembled WGS sequence"/>
</dbReference>
<keyword evidence="5 7" id="KW-1133">Transmembrane helix</keyword>
<keyword evidence="3" id="KW-1003">Cell membrane</keyword>
<reference evidence="11" key="1">
    <citation type="submission" date="2016-10" db="EMBL/GenBank/DDBJ databases">
        <authorList>
            <person name="Varghese N."/>
            <person name="Submissions S."/>
        </authorList>
    </citation>
    <scope>NUCLEOTIDE SEQUENCE [LARGE SCALE GENOMIC DNA]</scope>
    <source>
        <strain evidence="11">CGMCC 4.3516</strain>
    </source>
</reference>
<dbReference type="PANTHER" id="PTHR30151">
    <property type="entry name" value="ALKANE SULFONATE ABC TRANSPORTER-RELATED, MEMBRANE SUBUNIT"/>
    <property type="match status" value="1"/>
</dbReference>
<evidence type="ECO:0000256" key="1">
    <source>
        <dbReference type="ARBA" id="ARBA00004651"/>
    </source>
</evidence>
<dbReference type="CDD" id="cd06261">
    <property type="entry name" value="TM_PBP2"/>
    <property type="match status" value="1"/>
</dbReference>
<dbReference type="GO" id="GO:0005886">
    <property type="term" value="C:plasma membrane"/>
    <property type="evidence" value="ECO:0007669"/>
    <property type="project" value="UniProtKB-SubCell"/>
</dbReference>
<proteinExistence type="inferred from homology"/>
<feature type="transmembrane region" description="Helical" evidence="7">
    <location>
        <begin position="45"/>
        <end position="63"/>
    </location>
</feature>
<evidence type="ECO:0000313" key="10">
    <source>
        <dbReference type="EMBL" id="SDD29335.1"/>
    </source>
</evidence>
<name>A0A1G6TLY6_9ACTN</name>
<evidence type="ECO:0000256" key="2">
    <source>
        <dbReference type="ARBA" id="ARBA00022448"/>
    </source>
</evidence>
<feature type="domain" description="ABC transmembrane type-1" evidence="9">
    <location>
        <begin position="97"/>
        <end position="281"/>
    </location>
</feature>
<dbReference type="STRING" id="58114.SAMN05216270_10317"/>
<sequence>MSRNDDRSPAGTRPAEARSGPDRPQARRRRHPRPRPRPASPRRTPLLLGAAGVAAALAIGQILPHTGLVDPDYTPTTGAVAAALADDLVRSEFWRALADTLTAWALGLAIAVAAGAVLGILIGSLPFVRAATASTVEFLRPIPSVALVPLAVLLFGTRLPSTLLLVVYAAFWQVLVQVLAGVRDIDPVAADTARSFRLSPWERLRHLAWPTALPYLMTGVRLAATVALVLAITAELVIGSPGLGHEIAVAQSSGATERMYALIWVAGGLGVLVNLAVRAVERGALGWHPSVRSEATA</sequence>